<evidence type="ECO:0000256" key="1">
    <source>
        <dbReference type="SAM" id="MobiDB-lite"/>
    </source>
</evidence>
<keyword evidence="5" id="KW-1185">Reference proteome</keyword>
<comment type="caution">
    <text evidence="4">The sequence shown here is derived from an EMBL/GenBank/DDBJ whole genome shotgun (WGS) entry which is preliminary data.</text>
</comment>
<dbReference type="PANTHER" id="PTHR46411:SF2">
    <property type="entry name" value="AAA+ ATPASE DOMAIN-CONTAINING PROTEIN"/>
    <property type="match status" value="1"/>
</dbReference>
<dbReference type="Proteomes" id="UP001296104">
    <property type="component" value="Unassembled WGS sequence"/>
</dbReference>
<feature type="domain" description="DUF7025" evidence="2">
    <location>
        <begin position="32"/>
        <end position="83"/>
    </location>
</feature>
<dbReference type="Pfam" id="PF22942">
    <property type="entry name" value="DUF7025"/>
    <property type="match status" value="1"/>
</dbReference>
<gene>
    <name evidence="4" type="ORF">LECACI_7A002274</name>
</gene>
<name>A0AAI8YUL0_9PEZI</name>
<evidence type="ECO:0000313" key="4">
    <source>
        <dbReference type="EMBL" id="CAK3888998.1"/>
    </source>
</evidence>
<dbReference type="PANTHER" id="PTHR46411">
    <property type="entry name" value="FAMILY ATPASE, PUTATIVE-RELATED"/>
    <property type="match status" value="1"/>
</dbReference>
<proteinExistence type="predicted"/>
<reference evidence="4" key="1">
    <citation type="submission" date="2023-11" db="EMBL/GenBank/DDBJ databases">
        <authorList>
            <person name="Alioto T."/>
            <person name="Alioto T."/>
            <person name="Gomez Garrido J."/>
        </authorList>
    </citation>
    <scope>NUCLEOTIDE SEQUENCE</scope>
</reference>
<organism evidence="4 5">
    <name type="scientific">Lecanosticta acicola</name>
    <dbReference type="NCBI Taxonomy" id="111012"/>
    <lineage>
        <taxon>Eukaryota</taxon>
        <taxon>Fungi</taxon>
        <taxon>Dikarya</taxon>
        <taxon>Ascomycota</taxon>
        <taxon>Pezizomycotina</taxon>
        <taxon>Dothideomycetes</taxon>
        <taxon>Dothideomycetidae</taxon>
        <taxon>Mycosphaerellales</taxon>
        <taxon>Mycosphaerellaceae</taxon>
        <taxon>Lecanosticta</taxon>
    </lineage>
</organism>
<evidence type="ECO:0000313" key="5">
    <source>
        <dbReference type="Proteomes" id="UP001296104"/>
    </source>
</evidence>
<dbReference type="EMBL" id="CAVMBE010000010">
    <property type="protein sequence ID" value="CAK3888998.1"/>
    <property type="molecule type" value="Genomic_DNA"/>
</dbReference>
<dbReference type="AlphaFoldDB" id="A0AAI8YUL0"/>
<dbReference type="InterPro" id="IPR054289">
    <property type="entry name" value="DUF7025"/>
</dbReference>
<dbReference type="Pfam" id="PF23232">
    <property type="entry name" value="AAA_lid_13"/>
    <property type="match status" value="1"/>
</dbReference>
<protein>
    <submittedName>
        <fullName evidence="4">Uncharacterized protein</fullName>
    </submittedName>
</protein>
<feature type="domain" description="AAA+ ATPase lid" evidence="3">
    <location>
        <begin position="346"/>
        <end position="446"/>
    </location>
</feature>
<evidence type="ECO:0000259" key="3">
    <source>
        <dbReference type="Pfam" id="PF23232"/>
    </source>
</evidence>
<dbReference type="InterPro" id="IPR056599">
    <property type="entry name" value="AAA_lid_fung"/>
</dbReference>
<evidence type="ECO:0000259" key="2">
    <source>
        <dbReference type="Pfam" id="PF22942"/>
    </source>
</evidence>
<feature type="region of interest" description="Disordered" evidence="1">
    <location>
        <begin position="590"/>
        <end position="624"/>
    </location>
</feature>
<sequence>MLLTGRWKLSAHCRVAKTGHPGNNHCTGGRRHLDDLTKTPTPLALDCYYIDYDGTNWFRTERRFTIASYTGLQSAAELPCLPLFLAASGGLANRDELHRQGQEFIQCLNHRHRYYSGRSLDKTPLGTSLQRAQADDLGLTQVFEKTIESQVIIDFERALQVNPMWAPEEPNEPGMYARASGSEVYEPDDPDDLIEDDRKWDTLFRTNFRDEQASEWQSWSRGSAQPCGDNLMLLPDRVYAFILRTREWACLRCSGNTFRDVKERSDAWNDLKIPESHKHIVRSLIESHFAKGKSGNNEFDLIRDKGKGVIVLLHGVPGVGKVGIFDEAFKSRIHMSLYYKELDWIQTREIWQSQMKRASEHIPKIECDPDELLAFAQEPFKKQQSNEGNIGPVWNGRQIRNAFQSATALAKSDCKGQPTTRVNVGNLEKVAQVSNTFNNYLYHTKHGMTDGKILYQNMVRYDDFNTNPVQTQPGASGPSTYARQTRTFNHQQAYASNQQQPQFPNHMWNQQPVMMFAPQAQQQQYGQMHQQNRQAESSQMPMNTYAMQTYANQMQPGHMQNIQPESIRQGLFQGQEKTFPGANPVQSYQNIEQQQGQQPVPFSANLQLSQPGPGSILNNPAQPA</sequence>
<accession>A0AAI8YUL0</accession>